<reference evidence="1 2" key="1">
    <citation type="submission" date="2016-11" db="EMBL/GenBank/DDBJ databases">
        <title>Complete Genome Sequence of Bradyrhizobium sp. strain J5, an isolated from soybean nodule in Hokkaido.</title>
        <authorList>
            <person name="Kanehara K."/>
        </authorList>
    </citation>
    <scope>NUCLEOTIDE SEQUENCE [LARGE SCALE GENOMIC DNA]</scope>
    <source>
        <strain evidence="1 2">J5</strain>
    </source>
</reference>
<evidence type="ECO:0000313" key="1">
    <source>
        <dbReference type="EMBL" id="APG15384.1"/>
    </source>
</evidence>
<gene>
    <name evidence="1" type="ORF">BKD09_44565</name>
</gene>
<proteinExistence type="predicted"/>
<dbReference type="EMBL" id="CP017637">
    <property type="protein sequence ID" value="APG15384.1"/>
    <property type="molecule type" value="Genomic_DNA"/>
</dbReference>
<dbReference type="AlphaFoldDB" id="A0A1L3FPW5"/>
<organism evidence="1 2">
    <name type="scientific">Bradyrhizobium japonicum</name>
    <dbReference type="NCBI Taxonomy" id="375"/>
    <lineage>
        <taxon>Bacteria</taxon>
        <taxon>Pseudomonadati</taxon>
        <taxon>Pseudomonadota</taxon>
        <taxon>Alphaproteobacteria</taxon>
        <taxon>Hyphomicrobiales</taxon>
        <taxon>Nitrobacteraceae</taxon>
        <taxon>Bradyrhizobium</taxon>
    </lineage>
</organism>
<accession>A0A1L3FPW5</accession>
<name>A0A1L3FPW5_BRAJP</name>
<protein>
    <submittedName>
        <fullName evidence="1">Uncharacterized protein</fullName>
    </submittedName>
</protein>
<evidence type="ECO:0000313" key="2">
    <source>
        <dbReference type="Proteomes" id="UP000181962"/>
    </source>
</evidence>
<sequence>MELLAGGTRERGSPAAIAITAPFPGAAIEPVSSPHSVSRAAFGVAMLTLLRVPSLERRCAPGARLIRPAAWQIAKSLRVRVQAGFFVTG</sequence>
<dbReference type="Proteomes" id="UP000181962">
    <property type="component" value="Chromosome"/>
</dbReference>